<reference evidence="2" key="1">
    <citation type="submission" date="2023-07" db="EMBL/GenBank/DDBJ databases">
        <title>Thauera sp. CAU 1555 isolated from sand of Yaerae Beach.</title>
        <authorList>
            <person name="Kim W."/>
        </authorList>
    </citation>
    <scope>NUCLEOTIDE SEQUENCE [LARGE SCALE GENOMIC DNA]</scope>
    <source>
        <strain evidence="2">CAU 1555</strain>
    </source>
</reference>
<protein>
    <recommendedName>
        <fullName evidence="3">Alginate export domain-containing protein</fullName>
    </recommendedName>
</protein>
<gene>
    <name evidence="1" type="ORF">IFO67_00100</name>
</gene>
<proteinExistence type="predicted"/>
<name>A0ABR9B4I8_9RHOO</name>
<sequence length="272" mass="31195">MRDTTEWLAREVDSWFGDRPFEDGGRVSGSVRLKASWRRGDNVDGGVRLRARVQLPNLKERAYLFFGQDNESDLVTDRQEAFTRERQLLDESRRRDTTGFAGVGYALRERLDLRAGVRSAYKPYIQLRYRQRWAISPRDAVSFRETLFWTSSDGAGSNTSFDYEHAYSPVLLFAWQNSVVITRRDDGAAWSSSLGAFRVFGDQRRLSLELLASGNTSSASVSEYGVRGAWAQPLYRDWVIGELIVGHFWPREHDAVERSRHWAVGGNIELLF</sequence>
<evidence type="ECO:0008006" key="3">
    <source>
        <dbReference type="Google" id="ProtNLM"/>
    </source>
</evidence>
<evidence type="ECO:0000313" key="2">
    <source>
        <dbReference type="Proteomes" id="UP000603602"/>
    </source>
</evidence>
<organism evidence="1 2">
    <name type="scientific">Thauera sedimentorum</name>
    <dbReference type="NCBI Taxonomy" id="2767595"/>
    <lineage>
        <taxon>Bacteria</taxon>
        <taxon>Pseudomonadati</taxon>
        <taxon>Pseudomonadota</taxon>
        <taxon>Betaproteobacteria</taxon>
        <taxon>Rhodocyclales</taxon>
        <taxon>Zoogloeaceae</taxon>
        <taxon>Thauera</taxon>
    </lineage>
</organism>
<dbReference type="Proteomes" id="UP000603602">
    <property type="component" value="Unassembled WGS sequence"/>
</dbReference>
<accession>A0ABR9B4I8</accession>
<comment type="caution">
    <text evidence="1">The sequence shown here is derived from an EMBL/GenBank/DDBJ whole genome shotgun (WGS) entry which is preliminary data.</text>
</comment>
<evidence type="ECO:0000313" key="1">
    <source>
        <dbReference type="EMBL" id="MBD8501283.1"/>
    </source>
</evidence>
<dbReference type="EMBL" id="JACYTO010000001">
    <property type="protein sequence ID" value="MBD8501283.1"/>
    <property type="molecule type" value="Genomic_DNA"/>
</dbReference>
<keyword evidence="2" id="KW-1185">Reference proteome</keyword>